<evidence type="ECO:0000256" key="8">
    <source>
        <dbReference type="ARBA" id="ARBA00032554"/>
    </source>
</evidence>
<feature type="domain" description="GHMP kinase N-terminal" evidence="10">
    <location>
        <begin position="74"/>
        <end position="142"/>
    </location>
</feature>
<protein>
    <recommendedName>
        <fullName evidence="3 9">4-diphosphocytidyl-2-C-methyl-D-erythritol kinase</fullName>
        <shortName evidence="9">CMK</shortName>
        <ecNumber evidence="2 9">2.7.1.148</ecNumber>
    </recommendedName>
    <alternativeName>
        <fullName evidence="8 9">4-(cytidine-5'-diphospho)-2-C-methyl-D-erythritol kinase</fullName>
    </alternativeName>
</protein>
<evidence type="ECO:0000313" key="13">
    <source>
        <dbReference type="Proteomes" id="UP001461341"/>
    </source>
</evidence>
<dbReference type="InterPro" id="IPR013750">
    <property type="entry name" value="GHMP_kinase_C_dom"/>
</dbReference>
<evidence type="ECO:0000256" key="9">
    <source>
        <dbReference type="HAMAP-Rule" id="MF_00061"/>
    </source>
</evidence>
<sequence length="303" mass="34115">MIEYRFLSHAKINWRLHIGSLRSDGYHNIITVMQKISLGDEVRVVFPALEDVVTCSESIPTDKNSPLMKVLHLIREIKPSLKRFCFEIQILKRIPQQSGLGGASSNAGTLLRALNKLLKLGLDEKELVKIAIQLGSDVPFFASDYVFALVRGKGEVVVPIPDPPQRELVLVCPSFGISTAWAYQAWDLKVGASQGFREKDERNKVLVVESEDSLLRDVHNDFEEVVFAHYPELFSYKRKLYQAGCEKAFLSGSGSTLVGVLPQENHRTKNMVVELFRDEPVRVVFCKTLCQEPALPAFCRGRV</sequence>
<name>A0ABZ2YDB7_9BACT</name>
<comment type="catalytic activity">
    <reaction evidence="9">
        <text>4-CDP-2-C-methyl-D-erythritol + ATP = 4-CDP-2-C-methyl-D-erythritol 2-phosphate + ADP + H(+)</text>
        <dbReference type="Rhea" id="RHEA:18437"/>
        <dbReference type="ChEBI" id="CHEBI:15378"/>
        <dbReference type="ChEBI" id="CHEBI:30616"/>
        <dbReference type="ChEBI" id="CHEBI:57823"/>
        <dbReference type="ChEBI" id="CHEBI:57919"/>
        <dbReference type="ChEBI" id="CHEBI:456216"/>
        <dbReference type="EC" id="2.7.1.148"/>
    </reaction>
</comment>
<dbReference type="EMBL" id="CP121689">
    <property type="protein sequence ID" value="WZL76994.1"/>
    <property type="molecule type" value="Genomic_DNA"/>
</dbReference>
<dbReference type="HAMAP" id="MF_00061">
    <property type="entry name" value="IspE"/>
    <property type="match status" value="1"/>
</dbReference>
<reference evidence="12 13" key="1">
    <citation type="submission" date="2023-03" db="EMBL/GenBank/DDBJ databases">
        <title>Novel Species.</title>
        <authorList>
            <person name="Ma S."/>
        </authorList>
    </citation>
    <scope>NUCLEOTIDE SEQUENCE [LARGE SCALE GENOMIC DNA]</scope>
    <source>
        <strain evidence="12 13">B11</strain>
    </source>
</reference>
<proteinExistence type="inferred from homology"/>
<feature type="binding site" evidence="9">
    <location>
        <begin position="95"/>
        <end position="105"/>
    </location>
    <ligand>
        <name>ATP</name>
        <dbReference type="ChEBI" id="CHEBI:30616"/>
    </ligand>
</feature>
<keyword evidence="9" id="KW-0414">Isoprene biosynthesis</keyword>
<feature type="domain" description="GHMP kinase C-terminal" evidence="11">
    <location>
        <begin position="217"/>
        <end position="265"/>
    </location>
</feature>
<keyword evidence="7 9" id="KW-0067">ATP-binding</keyword>
<dbReference type="PANTHER" id="PTHR43527:SF2">
    <property type="entry name" value="4-DIPHOSPHOCYTIDYL-2-C-METHYL-D-ERYTHRITOL KINASE, CHLOROPLASTIC"/>
    <property type="match status" value="1"/>
</dbReference>
<dbReference type="GO" id="GO:0050515">
    <property type="term" value="F:4-(cytidine 5'-diphospho)-2-C-methyl-D-erythritol kinase activity"/>
    <property type="evidence" value="ECO:0007669"/>
    <property type="project" value="UniProtKB-EC"/>
</dbReference>
<dbReference type="InterPro" id="IPR014721">
    <property type="entry name" value="Ribsml_uS5_D2-typ_fold_subgr"/>
</dbReference>
<dbReference type="Proteomes" id="UP001461341">
    <property type="component" value="Chromosome"/>
</dbReference>
<dbReference type="Gene3D" id="3.30.70.890">
    <property type="entry name" value="GHMP kinase, C-terminal domain"/>
    <property type="match status" value="1"/>
</dbReference>
<organism evidence="12 13">
    <name type="scientific">Thermatribacter velox</name>
    <dbReference type="NCBI Taxonomy" id="3039681"/>
    <lineage>
        <taxon>Bacteria</taxon>
        <taxon>Pseudomonadati</taxon>
        <taxon>Atribacterota</taxon>
        <taxon>Atribacteria</taxon>
        <taxon>Atribacterales</taxon>
        <taxon>Thermatribacteraceae</taxon>
        <taxon>Thermatribacter</taxon>
    </lineage>
</organism>
<evidence type="ECO:0000256" key="4">
    <source>
        <dbReference type="ARBA" id="ARBA00022679"/>
    </source>
</evidence>
<dbReference type="Pfam" id="PF00288">
    <property type="entry name" value="GHMP_kinases_N"/>
    <property type="match status" value="1"/>
</dbReference>
<evidence type="ECO:0000259" key="10">
    <source>
        <dbReference type="Pfam" id="PF00288"/>
    </source>
</evidence>
<dbReference type="Pfam" id="PF08544">
    <property type="entry name" value="GHMP_kinases_C"/>
    <property type="match status" value="1"/>
</dbReference>
<dbReference type="InterPro" id="IPR036554">
    <property type="entry name" value="GHMP_kinase_C_sf"/>
</dbReference>
<evidence type="ECO:0000256" key="2">
    <source>
        <dbReference type="ARBA" id="ARBA00012052"/>
    </source>
</evidence>
<dbReference type="Gene3D" id="3.30.230.10">
    <property type="match status" value="1"/>
</dbReference>
<comment type="function">
    <text evidence="9">Catalyzes the phosphorylation of the position 2 hydroxy group of 4-diphosphocytidyl-2C-methyl-D-erythritol.</text>
</comment>
<dbReference type="InterPro" id="IPR020568">
    <property type="entry name" value="Ribosomal_Su5_D2-typ_SF"/>
</dbReference>
<evidence type="ECO:0000313" key="12">
    <source>
        <dbReference type="EMBL" id="WZL76994.1"/>
    </source>
</evidence>
<keyword evidence="13" id="KW-1185">Reference proteome</keyword>
<dbReference type="SUPFAM" id="SSF54211">
    <property type="entry name" value="Ribosomal protein S5 domain 2-like"/>
    <property type="match status" value="1"/>
</dbReference>
<evidence type="ECO:0000256" key="7">
    <source>
        <dbReference type="ARBA" id="ARBA00022840"/>
    </source>
</evidence>
<evidence type="ECO:0000259" key="11">
    <source>
        <dbReference type="Pfam" id="PF08544"/>
    </source>
</evidence>
<evidence type="ECO:0000256" key="1">
    <source>
        <dbReference type="ARBA" id="ARBA00009684"/>
    </source>
</evidence>
<feature type="active site" evidence="9">
    <location>
        <position position="137"/>
    </location>
</feature>
<comment type="similarity">
    <text evidence="1 9">Belongs to the GHMP kinase family. IspE subfamily.</text>
</comment>
<evidence type="ECO:0000256" key="6">
    <source>
        <dbReference type="ARBA" id="ARBA00022777"/>
    </source>
</evidence>
<dbReference type="RefSeq" id="WP_369019160.1">
    <property type="nucleotide sequence ID" value="NZ_CP121689.1"/>
</dbReference>
<evidence type="ECO:0000256" key="3">
    <source>
        <dbReference type="ARBA" id="ARBA00017473"/>
    </source>
</evidence>
<dbReference type="PIRSF" id="PIRSF010376">
    <property type="entry name" value="IspE"/>
    <property type="match status" value="1"/>
</dbReference>
<dbReference type="NCBIfam" id="TIGR00154">
    <property type="entry name" value="ispE"/>
    <property type="match status" value="1"/>
</dbReference>
<accession>A0ABZ2YDB7</accession>
<dbReference type="EC" id="2.7.1.148" evidence="2 9"/>
<keyword evidence="6 9" id="KW-0418">Kinase</keyword>
<evidence type="ECO:0000256" key="5">
    <source>
        <dbReference type="ARBA" id="ARBA00022741"/>
    </source>
</evidence>
<feature type="active site" evidence="9">
    <location>
        <position position="11"/>
    </location>
</feature>
<dbReference type="SUPFAM" id="SSF55060">
    <property type="entry name" value="GHMP Kinase, C-terminal domain"/>
    <property type="match status" value="1"/>
</dbReference>
<keyword evidence="4 9" id="KW-0808">Transferase</keyword>
<keyword evidence="5 9" id="KW-0547">Nucleotide-binding</keyword>
<dbReference type="PANTHER" id="PTHR43527">
    <property type="entry name" value="4-DIPHOSPHOCYTIDYL-2-C-METHYL-D-ERYTHRITOL KINASE, CHLOROPLASTIC"/>
    <property type="match status" value="1"/>
</dbReference>
<dbReference type="InterPro" id="IPR006204">
    <property type="entry name" value="GHMP_kinase_N_dom"/>
</dbReference>
<gene>
    <name evidence="9 12" type="primary">ispE</name>
    <name evidence="12" type="ORF">QBE54_04515</name>
</gene>
<comment type="pathway">
    <text evidence="9">Isoprenoid biosynthesis; isopentenyl diphosphate biosynthesis via DXP pathway; isopentenyl diphosphate from 1-deoxy-D-xylulose 5-phosphate: step 3/6.</text>
</comment>
<dbReference type="InterPro" id="IPR004424">
    <property type="entry name" value="IspE"/>
</dbReference>